<name>A0A396RPI5_9SPHN</name>
<dbReference type="OrthoDB" id="7389561at2"/>
<organism evidence="5 6">
    <name type="scientific">Sphingomonas gilva</name>
    <dbReference type="NCBI Taxonomy" id="2305907"/>
    <lineage>
        <taxon>Bacteria</taxon>
        <taxon>Pseudomonadati</taxon>
        <taxon>Pseudomonadota</taxon>
        <taxon>Alphaproteobacteria</taxon>
        <taxon>Sphingomonadales</taxon>
        <taxon>Sphingomonadaceae</taxon>
        <taxon>Sphingomonas</taxon>
    </lineage>
</organism>
<evidence type="ECO:0000313" key="6">
    <source>
        <dbReference type="Proteomes" id="UP000266693"/>
    </source>
</evidence>
<dbReference type="GO" id="GO:0009288">
    <property type="term" value="C:bacterial-type flagellum"/>
    <property type="evidence" value="ECO:0007669"/>
    <property type="project" value="UniProtKB-SubCell"/>
</dbReference>
<dbReference type="InterPro" id="IPR001492">
    <property type="entry name" value="Flagellin"/>
</dbReference>
<dbReference type="AlphaFoldDB" id="A0A396RPI5"/>
<gene>
    <name evidence="5" type="ORF">D1610_08550</name>
</gene>
<reference evidence="5 6" key="1">
    <citation type="submission" date="2018-08" db="EMBL/GenBank/DDBJ databases">
        <title>The multiple taxonomic identification of Sphingomonas gilva.</title>
        <authorList>
            <person name="Zhu D."/>
            <person name="Zheng S."/>
        </authorList>
    </citation>
    <scope>NUCLEOTIDE SEQUENCE [LARGE SCALE GENOMIC DNA]</scope>
    <source>
        <strain evidence="5 6">ZDH117</strain>
    </source>
</reference>
<keyword evidence="5" id="KW-0969">Cilium</keyword>
<protein>
    <submittedName>
        <fullName evidence="5">Flagellin-like protein</fullName>
    </submittedName>
</protein>
<comment type="subcellular location">
    <subcellularLocation>
        <location evidence="1">Bacterial flagellum</location>
    </subcellularLocation>
</comment>
<dbReference type="PANTHER" id="PTHR42792:SF1">
    <property type="entry name" value="FLAGELLAR HOOK-ASSOCIATED PROTEIN 3"/>
    <property type="match status" value="1"/>
</dbReference>
<dbReference type="SUPFAM" id="SSF64518">
    <property type="entry name" value="Phase 1 flagellin"/>
    <property type="match status" value="1"/>
</dbReference>
<dbReference type="Gene3D" id="1.20.1330.10">
    <property type="entry name" value="f41 fragment of flagellin, N-terminal domain"/>
    <property type="match status" value="1"/>
</dbReference>
<evidence type="ECO:0000313" key="5">
    <source>
        <dbReference type="EMBL" id="RHW18484.1"/>
    </source>
</evidence>
<keyword evidence="5" id="KW-0966">Cell projection</keyword>
<feature type="domain" description="Flagellin C-terminal" evidence="4">
    <location>
        <begin position="188"/>
        <end position="270"/>
    </location>
</feature>
<keyword evidence="6" id="KW-1185">Reference proteome</keyword>
<evidence type="ECO:0000256" key="1">
    <source>
        <dbReference type="ARBA" id="ARBA00004365"/>
    </source>
</evidence>
<sequence>MLIGPRMHLEIAAQGRLAREIARLSTEISGEKRILAPSDDPLASARVAAIARDQTDQTIWKANAQAAAALAQRADTALADIHAMMDRAAELVTSARSPGGDKAVAAAELNALAAEMRLAMAAEDSRGQAVFADGEPLAAPVGSGALLAANPSRASVFGTGGDTLADRLEAAAVAIGGSDDAAIAASLDAIQAGQARVTDARGAQGVRAARIDAALDRLAAQATAATEERVAIEATDLTRAIPELQAKQLTLEAAQAAFTRINRRTLFDLLG</sequence>
<proteinExistence type="inferred from homology"/>
<comment type="caution">
    <text evidence="5">The sequence shown here is derived from an EMBL/GenBank/DDBJ whole genome shotgun (WGS) entry which is preliminary data.</text>
</comment>
<dbReference type="GO" id="GO:0005198">
    <property type="term" value="F:structural molecule activity"/>
    <property type="evidence" value="ECO:0007669"/>
    <property type="project" value="InterPro"/>
</dbReference>
<comment type="similarity">
    <text evidence="2">Belongs to the bacterial flagellin family.</text>
</comment>
<dbReference type="Proteomes" id="UP000266693">
    <property type="component" value="Unassembled WGS sequence"/>
</dbReference>
<keyword evidence="5" id="KW-0282">Flagellum</keyword>
<dbReference type="InterPro" id="IPR046358">
    <property type="entry name" value="Flagellin_C"/>
</dbReference>
<keyword evidence="3" id="KW-0975">Bacterial flagellum</keyword>
<dbReference type="EMBL" id="QWLV01000002">
    <property type="protein sequence ID" value="RHW18484.1"/>
    <property type="molecule type" value="Genomic_DNA"/>
</dbReference>
<evidence type="ECO:0000256" key="2">
    <source>
        <dbReference type="ARBA" id="ARBA00005709"/>
    </source>
</evidence>
<evidence type="ECO:0000259" key="4">
    <source>
        <dbReference type="Pfam" id="PF00700"/>
    </source>
</evidence>
<accession>A0A396RPI5</accession>
<evidence type="ECO:0000256" key="3">
    <source>
        <dbReference type="ARBA" id="ARBA00023143"/>
    </source>
</evidence>
<dbReference type="PANTHER" id="PTHR42792">
    <property type="entry name" value="FLAGELLIN"/>
    <property type="match status" value="1"/>
</dbReference>
<dbReference type="RefSeq" id="WP_118863674.1">
    <property type="nucleotide sequence ID" value="NZ_QWLV01000002.1"/>
</dbReference>
<dbReference type="Pfam" id="PF00700">
    <property type="entry name" value="Flagellin_C"/>
    <property type="match status" value="1"/>
</dbReference>